<feature type="domain" description="Tyr recombinase" evidence="4">
    <location>
        <begin position="213"/>
        <end position="396"/>
    </location>
</feature>
<dbReference type="InterPro" id="IPR050090">
    <property type="entry name" value="Tyrosine_recombinase_XerCD"/>
</dbReference>
<evidence type="ECO:0000256" key="1">
    <source>
        <dbReference type="ARBA" id="ARBA00008857"/>
    </source>
</evidence>
<dbReference type="PANTHER" id="PTHR30349">
    <property type="entry name" value="PHAGE INTEGRASE-RELATED"/>
    <property type="match status" value="1"/>
</dbReference>
<dbReference type="InterPro" id="IPR011010">
    <property type="entry name" value="DNA_brk_join_enz"/>
</dbReference>
<dbReference type="AlphaFoldDB" id="A0A3N4PDS7"/>
<dbReference type="GO" id="GO:0003677">
    <property type="term" value="F:DNA binding"/>
    <property type="evidence" value="ECO:0007669"/>
    <property type="project" value="UniProtKB-KW"/>
</dbReference>
<dbReference type="CDD" id="cd00397">
    <property type="entry name" value="DNA_BRE_C"/>
    <property type="match status" value="1"/>
</dbReference>
<keyword evidence="3" id="KW-0233">DNA recombination</keyword>
<dbReference type="EMBL" id="RPDH01000003">
    <property type="protein sequence ID" value="RPE05578.1"/>
    <property type="molecule type" value="Genomic_DNA"/>
</dbReference>
<dbReference type="Pfam" id="PF00589">
    <property type="entry name" value="Phage_integrase"/>
    <property type="match status" value="1"/>
</dbReference>
<dbReference type="RefSeq" id="WP_123849221.1">
    <property type="nucleotide sequence ID" value="NZ_RPDH01000003.1"/>
</dbReference>
<dbReference type="PANTHER" id="PTHR30349:SF64">
    <property type="entry name" value="PROPHAGE INTEGRASE INTD-RELATED"/>
    <property type="match status" value="1"/>
</dbReference>
<evidence type="ECO:0000259" key="4">
    <source>
        <dbReference type="PROSITE" id="PS51898"/>
    </source>
</evidence>
<name>A0A3N4PDS7_9BACT</name>
<dbReference type="PROSITE" id="PS51898">
    <property type="entry name" value="TYR_RECOMBINASE"/>
    <property type="match status" value="1"/>
</dbReference>
<evidence type="ECO:0000256" key="2">
    <source>
        <dbReference type="ARBA" id="ARBA00023125"/>
    </source>
</evidence>
<gene>
    <name evidence="5" type="ORF">EGT74_24665</name>
</gene>
<dbReference type="InterPro" id="IPR010998">
    <property type="entry name" value="Integrase_recombinase_N"/>
</dbReference>
<dbReference type="InterPro" id="IPR002104">
    <property type="entry name" value="Integrase_catalytic"/>
</dbReference>
<keyword evidence="2" id="KW-0238">DNA-binding</keyword>
<dbReference type="Gene3D" id="1.10.443.10">
    <property type="entry name" value="Intergrase catalytic core"/>
    <property type="match status" value="1"/>
</dbReference>
<accession>A0A3N4PDS7</accession>
<reference evidence="5 6" key="1">
    <citation type="submission" date="2018-11" db="EMBL/GenBank/DDBJ databases">
        <title>Chitinophaga lutea sp.nov., isolate from arsenic contaminated soil.</title>
        <authorList>
            <person name="Zong Y."/>
        </authorList>
    </citation>
    <scope>NUCLEOTIDE SEQUENCE [LARGE SCALE GENOMIC DNA]</scope>
    <source>
        <strain evidence="5 6">ZY74</strain>
    </source>
</reference>
<dbReference type="Gene3D" id="1.10.150.130">
    <property type="match status" value="1"/>
</dbReference>
<dbReference type="Proteomes" id="UP000278351">
    <property type="component" value="Unassembled WGS sequence"/>
</dbReference>
<dbReference type="OrthoDB" id="662986at2"/>
<evidence type="ECO:0000313" key="5">
    <source>
        <dbReference type="EMBL" id="RPE05578.1"/>
    </source>
</evidence>
<organism evidence="5 6">
    <name type="scientific">Chitinophaga lutea</name>
    <dbReference type="NCBI Taxonomy" id="2488634"/>
    <lineage>
        <taxon>Bacteria</taxon>
        <taxon>Pseudomonadati</taxon>
        <taxon>Bacteroidota</taxon>
        <taxon>Chitinophagia</taxon>
        <taxon>Chitinophagales</taxon>
        <taxon>Chitinophagaceae</taxon>
        <taxon>Chitinophaga</taxon>
    </lineage>
</organism>
<dbReference type="GO" id="GO:0006310">
    <property type="term" value="P:DNA recombination"/>
    <property type="evidence" value="ECO:0007669"/>
    <property type="project" value="UniProtKB-KW"/>
</dbReference>
<dbReference type="SUPFAM" id="SSF56349">
    <property type="entry name" value="DNA breaking-rejoining enzymes"/>
    <property type="match status" value="1"/>
</dbReference>
<protein>
    <submittedName>
        <fullName evidence="5">Site-specific integrase</fullName>
    </submittedName>
</protein>
<keyword evidence="6" id="KW-1185">Reference proteome</keyword>
<comment type="similarity">
    <text evidence="1">Belongs to the 'phage' integrase family.</text>
</comment>
<sequence>MQYRPAKIYPETLDLSVKKWYVFYSFIHPFTGKFERFKVYEDINLFKGEEKVNYAKNLRDAVNLSLQNGYSPYDEEEKLNLWVEETSKQAAAEAAGDRSRFTMVQGVNLFLAEKKEQGKSKSTMSAYTTTANFIKSWLNENGMLLVPAANITAVQLLTILKDEATKNNWENKTYNNYLLYTETILNWLAEKKNGRIIPENPIKGADQREVVENKPSTYTDQELNDMLALVRSANDVYMEGIIMTCYYAAVRSKEEMRAFKIKNILFDRDLLLLCPEGTKARREDYVPLDPILKRFFLAQKLDKLPLEWYVFGKGDRPGPVPASSNHYATKYRPYREKLKIDESKKLYNWKHTRGIHLANAGVDPYAIMQLFRHASLEQTMQYLRDLGCVINRKAVENSREI</sequence>
<proteinExistence type="inferred from homology"/>
<evidence type="ECO:0000313" key="6">
    <source>
        <dbReference type="Proteomes" id="UP000278351"/>
    </source>
</evidence>
<dbReference type="GO" id="GO:0015074">
    <property type="term" value="P:DNA integration"/>
    <property type="evidence" value="ECO:0007669"/>
    <property type="project" value="InterPro"/>
</dbReference>
<comment type="caution">
    <text evidence="5">The sequence shown here is derived from an EMBL/GenBank/DDBJ whole genome shotgun (WGS) entry which is preliminary data.</text>
</comment>
<dbReference type="InterPro" id="IPR013762">
    <property type="entry name" value="Integrase-like_cat_sf"/>
</dbReference>
<evidence type="ECO:0000256" key="3">
    <source>
        <dbReference type="ARBA" id="ARBA00023172"/>
    </source>
</evidence>